<name>A0A830H6M1_9CHLO</name>
<accession>A0A830H6M1</accession>
<keyword evidence="13" id="KW-0325">Glycoprotein</keyword>
<comment type="similarity">
    <text evidence="3">Belongs to the P4HA family.</text>
</comment>
<dbReference type="Gene3D" id="2.60.120.620">
    <property type="entry name" value="q2cbj1_9rhob like domain"/>
    <property type="match status" value="1"/>
</dbReference>
<dbReference type="Pfam" id="PF01549">
    <property type="entry name" value="ShK"/>
    <property type="match status" value="1"/>
</dbReference>
<dbReference type="Pfam" id="PF13640">
    <property type="entry name" value="2OG-FeII_Oxy_3"/>
    <property type="match status" value="1"/>
</dbReference>
<dbReference type="PROSITE" id="PS51670">
    <property type="entry name" value="SHKT"/>
    <property type="match status" value="1"/>
</dbReference>
<proteinExistence type="inferred from homology"/>
<dbReference type="PANTHER" id="PTHR10869:SF238">
    <property type="entry name" value="PROLYL 4-HYDROXYLASE 6-RELATED"/>
    <property type="match status" value="1"/>
</dbReference>
<evidence type="ECO:0000256" key="14">
    <source>
        <dbReference type="ARBA" id="ARBA00049169"/>
    </source>
</evidence>
<gene>
    <name evidence="18" type="ORF">PPROV_000069000</name>
</gene>
<evidence type="ECO:0000259" key="17">
    <source>
        <dbReference type="PROSITE" id="PS51670"/>
    </source>
</evidence>
<evidence type="ECO:0000256" key="1">
    <source>
        <dbReference type="ARBA" id="ARBA00001961"/>
    </source>
</evidence>
<dbReference type="EC" id="1.14.11.2" evidence="4"/>
<keyword evidence="9 15" id="KW-1133">Transmembrane helix</keyword>
<dbReference type="InterPro" id="IPR006620">
    <property type="entry name" value="Pro_4_hyd_alph"/>
</dbReference>
<evidence type="ECO:0000259" key="16">
    <source>
        <dbReference type="PROSITE" id="PS51471"/>
    </source>
</evidence>
<dbReference type="InterPro" id="IPR003582">
    <property type="entry name" value="ShKT_dom"/>
</dbReference>
<evidence type="ECO:0000256" key="7">
    <source>
        <dbReference type="ARBA" id="ARBA00022964"/>
    </source>
</evidence>
<dbReference type="InterPro" id="IPR044862">
    <property type="entry name" value="Pro_4_hyd_alph_FE2OG_OXY"/>
</dbReference>
<protein>
    <recommendedName>
        <fullName evidence="4">procollagen-proline 4-dioxygenase</fullName>
        <ecNumber evidence="4">1.14.11.2</ecNumber>
    </recommendedName>
</protein>
<keyword evidence="6" id="KW-0479">Metal-binding</keyword>
<dbReference type="GO" id="GO:0005506">
    <property type="term" value="F:iron ion binding"/>
    <property type="evidence" value="ECO:0007669"/>
    <property type="project" value="InterPro"/>
</dbReference>
<dbReference type="GO" id="GO:0031418">
    <property type="term" value="F:L-ascorbic acid binding"/>
    <property type="evidence" value="ECO:0007669"/>
    <property type="project" value="InterPro"/>
</dbReference>
<keyword evidence="19" id="KW-1185">Reference proteome</keyword>
<dbReference type="Proteomes" id="UP000660262">
    <property type="component" value="Unassembled WGS sequence"/>
</dbReference>
<keyword evidence="5 15" id="KW-0812">Transmembrane</keyword>
<keyword evidence="10" id="KW-0560">Oxidoreductase</keyword>
<dbReference type="EMBL" id="BNJQ01000002">
    <property type="protein sequence ID" value="GHP01933.1"/>
    <property type="molecule type" value="Genomic_DNA"/>
</dbReference>
<reference evidence="18" key="1">
    <citation type="submission" date="2020-10" db="EMBL/GenBank/DDBJ databases">
        <title>Unveiling of a novel bifunctional photoreceptor, Dualchrome1, isolated from a cosmopolitan green alga.</title>
        <authorList>
            <person name="Suzuki S."/>
            <person name="Kawachi M."/>
        </authorList>
    </citation>
    <scope>NUCLEOTIDE SEQUENCE</scope>
    <source>
        <strain evidence="18">NIES 2893</strain>
    </source>
</reference>
<dbReference type="InterPro" id="IPR005123">
    <property type="entry name" value="Oxoglu/Fe-dep_dioxygenase_dom"/>
</dbReference>
<evidence type="ECO:0000256" key="6">
    <source>
        <dbReference type="ARBA" id="ARBA00022723"/>
    </source>
</evidence>
<evidence type="ECO:0000313" key="19">
    <source>
        <dbReference type="Proteomes" id="UP000660262"/>
    </source>
</evidence>
<dbReference type="OrthoDB" id="420380at2759"/>
<evidence type="ECO:0000313" key="18">
    <source>
        <dbReference type="EMBL" id="GHP01933.1"/>
    </source>
</evidence>
<dbReference type="PANTHER" id="PTHR10869">
    <property type="entry name" value="PROLYL 4-HYDROXYLASE ALPHA SUBUNIT"/>
    <property type="match status" value="1"/>
</dbReference>
<evidence type="ECO:0000256" key="13">
    <source>
        <dbReference type="ARBA" id="ARBA00023180"/>
    </source>
</evidence>
<evidence type="ECO:0000256" key="3">
    <source>
        <dbReference type="ARBA" id="ARBA00006511"/>
    </source>
</evidence>
<dbReference type="InterPro" id="IPR045054">
    <property type="entry name" value="P4HA-like"/>
</dbReference>
<keyword evidence="12 15" id="KW-0472">Membrane</keyword>
<evidence type="ECO:0000256" key="15">
    <source>
        <dbReference type="SAM" id="Phobius"/>
    </source>
</evidence>
<evidence type="ECO:0000256" key="2">
    <source>
        <dbReference type="ARBA" id="ARBA00004648"/>
    </source>
</evidence>
<evidence type="ECO:0000256" key="5">
    <source>
        <dbReference type="ARBA" id="ARBA00022692"/>
    </source>
</evidence>
<dbReference type="AlphaFoldDB" id="A0A830H6M1"/>
<comment type="caution">
    <text evidence="18">The sequence shown here is derived from an EMBL/GenBank/DDBJ whole genome shotgun (WGS) entry which is preliminary data.</text>
</comment>
<evidence type="ECO:0000256" key="8">
    <source>
        <dbReference type="ARBA" id="ARBA00022968"/>
    </source>
</evidence>
<dbReference type="FunFam" id="2.60.120.620:FF:000002">
    <property type="entry name" value="Prolyl 4-hydroxylase 4"/>
    <property type="match status" value="1"/>
</dbReference>
<evidence type="ECO:0000256" key="4">
    <source>
        <dbReference type="ARBA" id="ARBA00012269"/>
    </source>
</evidence>
<feature type="transmembrane region" description="Helical" evidence="15">
    <location>
        <begin position="49"/>
        <end position="72"/>
    </location>
</feature>
<comment type="subcellular location">
    <subcellularLocation>
        <location evidence="2">Endoplasmic reticulum membrane</location>
        <topology evidence="2">Single-pass type II membrane protein</topology>
    </subcellularLocation>
</comment>
<keyword evidence="8" id="KW-0735">Signal-anchor</keyword>
<keyword evidence="7" id="KW-0223">Dioxygenase</keyword>
<feature type="domain" description="ShKT" evidence="17">
    <location>
        <begin position="387"/>
        <end position="421"/>
    </location>
</feature>
<dbReference type="GO" id="GO:0004656">
    <property type="term" value="F:procollagen-proline 4-dioxygenase activity"/>
    <property type="evidence" value="ECO:0007669"/>
    <property type="project" value="UniProtKB-EC"/>
</dbReference>
<dbReference type="PROSITE" id="PS51471">
    <property type="entry name" value="FE2OG_OXY"/>
    <property type="match status" value="1"/>
</dbReference>
<keyword evidence="11" id="KW-0408">Iron</keyword>
<evidence type="ECO:0000256" key="10">
    <source>
        <dbReference type="ARBA" id="ARBA00023002"/>
    </source>
</evidence>
<evidence type="ECO:0000256" key="12">
    <source>
        <dbReference type="ARBA" id="ARBA00023136"/>
    </source>
</evidence>
<comment type="cofactor">
    <cofactor evidence="1">
        <name>L-ascorbate</name>
        <dbReference type="ChEBI" id="CHEBI:38290"/>
    </cofactor>
</comment>
<organism evidence="18 19">
    <name type="scientific">Pycnococcus provasolii</name>
    <dbReference type="NCBI Taxonomy" id="41880"/>
    <lineage>
        <taxon>Eukaryota</taxon>
        <taxon>Viridiplantae</taxon>
        <taxon>Chlorophyta</taxon>
        <taxon>Pseudoscourfieldiophyceae</taxon>
        <taxon>Pseudoscourfieldiales</taxon>
        <taxon>Pycnococcaceae</taxon>
        <taxon>Pycnococcus</taxon>
    </lineage>
</organism>
<comment type="catalytic activity">
    <reaction evidence="14">
        <text>L-prolyl-[collagen] + 2-oxoglutarate + O2 = trans-4-hydroxy-L-prolyl-[collagen] + succinate + CO2</text>
        <dbReference type="Rhea" id="RHEA:18945"/>
        <dbReference type="Rhea" id="RHEA-COMP:11676"/>
        <dbReference type="Rhea" id="RHEA-COMP:11680"/>
        <dbReference type="ChEBI" id="CHEBI:15379"/>
        <dbReference type="ChEBI" id="CHEBI:16526"/>
        <dbReference type="ChEBI" id="CHEBI:16810"/>
        <dbReference type="ChEBI" id="CHEBI:30031"/>
        <dbReference type="ChEBI" id="CHEBI:50342"/>
        <dbReference type="ChEBI" id="CHEBI:61965"/>
        <dbReference type="EC" id="1.14.11.2"/>
    </reaction>
</comment>
<dbReference type="SMART" id="SM00254">
    <property type="entry name" value="ShKT"/>
    <property type="match status" value="1"/>
</dbReference>
<dbReference type="SMART" id="SM00702">
    <property type="entry name" value="P4Hc"/>
    <property type="match status" value="1"/>
</dbReference>
<dbReference type="GO" id="GO:0005789">
    <property type="term" value="C:endoplasmic reticulum membrane"/>
    <property type="evidence" value="ECO:0007669"/>
    <property type="project" value="UniProtKB-SubCell"/>
</dbReference>
<evidence type="ECO:0000256" key="11">
    <source>
        <dbReference type="ARBA" id="ARBA00023004"/>
    </source>
</evidence>
<feature type="domain" description="Fe2OG dioxygenase" evidence="16">
    <location>
        <begin position="234"/>
        <end position="356"/>
    </location>
</feature>
<sequence length="424" mass="46833">MVLVRSHVSGLVSSGGGGSKASYGSLLPHFHSSKVHGGGSRHGHPSGSYFAILIRLSLAALILFVIFLLTIIDLTPPLPTDVGQNLDHNAKASLDRPNEQPKEAYSVVSEARRVSTHDFSNRIPGVVRDENTMASDSEPPTKDFIDSTRIEVLSYDKPRAYVYRNFLTQEECDHIVRKAKPSMIRSGVVDVATGQSKTDDVRTSSGTFFANRQDEIITRVERRLANWTQLPEENSEGIQVLRYEASQQYRPHYDYFFHDSGKKNNRIATVLMYLSDVEEGGETVFPHAEPGEAQKSAPDGTYSECAMKGLAIKPRKGDALLFWTLKVGGELDHGSNHAGCPVIEGVKWSATKWIHVGPLRSHRSGHIEYHEPKNVGPPKYLPDGSPCKDGNSECEMWAEDGECKKNPGYMSSQCRLSCDTCSEA</sequence>
<evidence type="ECO:0000256" key="9">
    <source>
        <dbReference type="ARBA" id="ARBA00022989"/>
    </source>
</evidence>